<evidence type="ECO:0000256" key="5">
    <source>
        <dbReference type="ARBA" id="ARBA00023136"/>
    </source>
</evidence>
<feature type="transmembrane region" description="Helical" evidence="6">
    <location>
        <begin position="142"/>
        <end position="161"/>
    </location>
</feature>
<dbReference type="GO" id="GO:0016020">
    <property type="term" value="C:membrane"/>
    <property type="evidence" value="ECO:0007669"/>
    <property type="project" value="UniProtKB-SubCell"/>
</dbReference>
<name>A0AAN9NA49_PHACN</name>
<dbReference type="Proteomes" id="UP001374584">
    <property type="component" value="Unassembled WGS sequence"/>
</dbReference>
<evidence type="ECO:0000313" key="8">
    <source>
        <dbReference type="EMBL" id="KAK7369196.1"/>
    </source>
</evidence>
<dbReference type="PANTHER" id="PTHR14255:SF48">
    <property type="entry name" value="SULFITE EXPORTER TAUE_SAFE FAMILY PROTEIN 3-LIKE"/>
    <property type="match status" value="1"/>
</dbReference>
<feature type="transmembrane region" description="Helical" evidence="6">
    <location>
        <begin position="167"/>
        <end position="186"/>
    </location>
</feature>
<feature type="transmembrane region" description="Helical" evidence="6">
    <location>
        <begin position="364"/>
        <end position="383"/>
    </location>
</feature>
<comment type="subcellular location">
    <subcellularLocation>
        <location evidence="1">Membrane</location>
        <topology evidence="1">Multi-pass membrane protein</topology>
    </subcellularLocation>
</comment>
<comment type="similarity">
    <text evidence="2">Belongs to the 4-toluene sulfonate uptake permease (TSUP) (TC 2.A.102) family.</text>
</comment>
<organism evidence="8 9">
    <name type="scientific">Phaseolus coccineus</name>
    <name type="common">Scarlet runner bean</name>
    <name type="synonym">Phaseolus multiflorus</name>
    <dbReference type="NCBI Taxonomy" id="3886"/>
    <lineage>
        <taxon>Eukaryota</taxon>
        <taxon>Viridiplantae</taxon>
        <taxon>Streptophyta</taxon>
        <taxon>Embryophyta</taxon>
        <taxon>Tracheophyta</taxon>
        <taxon>Spermatophyta</taxon>
        <taxon>Magnoliopsida</taxon>
        <taxon>eudicotyledons</taxon>
        <taxon>Gunneridae</taxon>
        <taxon>Pentapetalae</taxon>
        <taxon>rosids</taxon>
        <taxon>fabids</taxon>
        <taxon>Fabales</taxon>
        <taxon>Fabaceae</taxon>
        <taxon>Papilionoideae</taxon>
        <taxon>50 kb inversion clade</taxon>
        <taxon>NPAAA clade</taxon>
        <taxon>indigoferoid/millettioid clade</taxon>
        <taxon>Phaseoleae</taxon>
        <taxon>Phaseolus</taxon>
    </lineage>
</organism>
<reference evidence="8 9" key="1">
    <citation type="submission" date="2024-01" db="EMBL/GenBank/DDBJ databases">
        <title>The genomes of 5 underutilized Papilionoideae crops provide insights into root nodulation and disease resistanc.</title>
        <authorList>
            <person name="Jiang F."/>
        </authorList>
    </citation>
    <scope>NUCLEOTIDE SEQUENCE [LARGE SCALE GENOMIC DNA]</scope>
    <source>
        <strain evidence="8">JINMINGXINNONG_FW02</strain>
        <tissue evidence="8">Leaves</tissue>
    </source>
</reference>
<feature type="transmembrane region" description="Helical" evidence="6">
    <location>
        <begin position="276"/>
        <end position="301"/>
    </location>
</feature>
<feature type="signal peptide" evidence="7">
    <location>
        <begin position="1"/>
        <end position="23"/>
    </location>
</feature>
<proteinExistence type="inferred from homology"/>
<evidence type="ECO:0000256" key="7">
    <source>
        <dbReference type="SAM" id="SignalP"/>
    </source>
</evidence>
<dbReference type="AlphaFoldDB" id="A0AAN9NA49"/>
<feature type="transmembrane region" description="Helical" evidence="6">
    <location>
        <begin position="421"/>
        <end position="446"/>
    </location>
</feature>
<evidence type="ECO:0000256" key="2">
    <source>
        <dbReference type="ARBA" id="ARBA00009142"/>
    </source>
</evidence>
<feature type="transmembrane region" description="Helical" evidence="6">
    <location>
        <begin position="66"/>
        <end position="99"/>
    </location>
</feature>
<evidence type="ECO:0000256" key="6">
    <source>
        <dbReference type="SAM" id="Phobius"/>
    </source>
</evidence>
<comment type="caution">
    <text evidence="8">The sequence shown here is derived from an EMBL/GenBank/DDBJ whole genome shotgun (WGS) entry which is preliminary data.</text>
</comment>
<feature type="transmembrane region" description="Helical" evidence="6">
    <location>
        <begin position="246"/>
        <end position="264"/>
    </location>
</feature>
<sequence length="467" mass="50795">MKAMNRVLIIVFLLLVFLYITSSHQNTDQKAISSEFNITKRVETNDDNAKVFYKHTWPRMKFGWKIIVGSIIGFLGSAFGTVGGVGGGGIFVPMLTLIVGFDAKSATAISKCMVTGGAGATVFYNLKQRHPTLDMPVVDYDLALLFQPMLMLGISVGVAFNVIFPDWMITALLIVVFIGLSVNAFFKGVQTWKKETILKKEARQNVQSNDAGGTGNAAQPQTEEMVNENHINSNQSRKKVSVIENIYWKELGILVSVWILILALQIGKNYTTNCSVLYWVLNLLQVPVTVGTTFYEAMLLYKGKRVIASMGDEYRGLHVGKLMVYCTCGLVAGVIGGLLGLGGGFILGPLFIGLGIPPQVSSATSTFAMTFSASMSVVEYYLLKRFPVPYALYFVAVATAAALVGQHLVRKVIALLGRTSLIIFILALTVFVSGISLGGVGIANLIKRIEQKENMGFGDLCSYSVRS</sequence>
<keyword evidence="3 6" id="KW-0812">Transmembrane</keyword>
<protein>
    <recommendedName>
        <fullName evidence="10">Sulfite exporter TauE/SafE family protein</fullName>
    </recommendedName>
</protein>
<feature type="transmembrane region" description="Helical" evidence="6">
    <location>
        <begin position="390"/>
        <end position="409"/>
    </location>
</feature>
<dbReference type="InterPro" id="IPR002781">
    <property type="entry name" value="TM_pro_TauE-like"/>
</dbReference>
<dbReference type="EMBL" id="JAYMYR010000004">
    <property type="protein sequence ID" value="KAK7369196.1"/>
    <property type="molecule type" value="Genomic_DNA"/>
</dbReference>
<evidence type="ECO:0000256" key="4">
    <source>
        <dbReference type="ARBA" id="ARBA00022989"/>
    </source>
</evidence>
<dbReference type="GO" id="GO:0031464">
    <property type="term" value="C:Cul4A-RING E3 ubiquitin ligase complex"/>
    <property type="evidence" value="ECO:0007669"/>
    <property type="project" value="TreeGrafter"/>
</dbReference>
<keyword evidence="4 6" id="KW-1133">Transmembrane helix</keyword>
<evidence type="ECO:0000256" key="1">
    <source>
        <dbReference type="ARBA" id="ARBA00004141"/>
    </source>
</evidence>
<dbReference type="Pfam" id="PF01925">
    <property type="entry name" value="TauE"/>
    <property type="match status" value="2"/>
</dbReference>
<keyword evidence="7" id="KW-0732">Signal</keyword>
<accession>A0AAN9NA49</accession>
<keyword evidence="9" id="KW-1185">Reference proteome</keyword>
<gene>
    <name evidence="8" type="ORF">VNO80_11231</name>
</gene>
<dbReference type="PANTHER" id="PTHR14255">
    <property type="entry name" value="CEREBLON"/>
    <property type="match status" value="1"/>
</dbReference>
<feature type="transmembrane region" description="Helical" evidence="6">
    <location>
        <begin position="322"/>
        <end position="352"/>
    </location>
</feature>
<feature type="chain" id="PRO_5043004015" description="Sulfite exporter TauE/SafE family protein" evidence="7">
    <location>
        <begin position="24"/>
        <end position="467"/>
    </location>
</feature>
<evidence type="ECO:0008006" key="10">
    <source>
        <dbReference type="Google" id="ProtNLM"/>
    </source>
</evidence>
<keyword evidence="5 6" id="KW-0472">Membrane</keyword>
<evidence type="ECO:0000256" key="3">
    <source>
        <dbReference type="ARBA" id="ARBA00022692"/>
    </source>
</evidence>
<dbReference type="GO" id="GO:0016567">
    <property type="term" value="P:protein ubiquitination"/>
    <property type="evidence" value="ECO:0007669"/>
    <property type="project" value="TreeGrafter"/>
</dbReference>
<evidence type="ECO:0000313" key="9">
    <source>
        <dbReference type="Proteomes" id="UP001374584"/>
    </source>
</evidence>